<dbReference type="SUPFAM" id="SSF51556">
    <property type="entry name" value="Metallo-dependent hydrolases"/>
    <property type="match status" value="1"/>
</dbReference>
<evidence type="ECO:0000259" key="1">
    <source>
        <dbReference type="Pfam" id="PF07969"/>
    </source>
</evidence>
<dbReference type="SUPFAM" id="SSF51338">
    <property type="entry name" value="Composite domain of metallo-dependent hydrolases"/>
    <property type="match status" value="1"/>
</dbReference>
<dbReference type="Proteomes" id="UP000238220">
    <property type="component" value="Unassembled WGS sequence"/>
</dbReference>
<dbReference type="InterPro" id="IPR032466">
    <property type="entry name" value="Metal_Hydrolase"/>
</dbReference>
<dbReference type="GO" id="GO:0016810">
    <property type="term" value="F:hydrolase activity, acting on carbon-nitrogen (but not peptide) bonds"/>
    <property type="evidence" value="ECO:0007669"/>
    <property type="project" value="InterPro"/>
</dbReference>
<protein>
    <recommendedName>
        <fullName evidence="1">Amidohydrolase 3 domain-containing protein</fullName>
    </recommendedName>
</protein>
<dbReference type="PANTHER" id="PTHR22642">
    <property type="entry name" value="IMIDAZOLONEPROPIONASE"/>
    <property type="match status" value="1"/>
</dbReference>
<organism evidence="2 3">
    <name type="scientific">Solimonas fluminis</name>
    <dbReference type="NCBI Taxonomy" id="2086571"/>
    <lineage>
        <taxon>Bacteria</taxon>
        <taxon>Pseudomonadati</taxon>
        <taxon>Pseudomonadota</taxon>
        <taxon>Gammaproteobacteria</taxon>
        <taxon>Nevskiales</taxon>
        <taxon>Nevskiaceae</taxon>
        <taxon>Solimonas</taxon>
    </lineage>
</organism>
<reference evidence="2 3" key="1">
    <citation type="submission" date="2018-02" db="EMBL/GenBank/DDBJ databases">
        <title>Genome sequencing of Solimonas sp. HR-BB.</title>
        <authorList>
            <person name="Lee Y."/>
            <person name="Jeon C.O."/>
        </authorList>
    </citation>
    <scope>NUCLEOTIDE SEQUENCE [LARGE SCALE GENOMIC DNA]</scope>
    <source>
        <strain evidence="2 3">HR-BB</strain>
    </source>
</reference>
<evidence type="ECO:0000313" key="3">
    <source>
        <dbReference type="Proteomes" id="UP000238220"/>
    </source>
</evidence>
<dbReference type="Gene3D" id="3.20.20.140">
    <property type="entry name" value="Metal-dependent hydrolases"/>
    <property type="match status" value="2"/>
</dbReference>
<dbReference type="Pfam" id="PF07969">
    <property type="entry name" value="Amidohydro_3"/>
    <property type="match status" value="1"/>
</dbReference>
<dbReference type="Gene3D" id="2.30.40.10">
    <property type="entry name" value="Urease, subunit C, domain 1"/>
    <property type="match status" value="1"/>
</dbReference>
<dbReference type="EMBL" id="PSNW01000001">
    <property type="protein sequence ID" value="PPE75688.1"/>
    <property type="molecule type" value="Genomic_DNA"/>
</dbReference>
<dbReference type="InterPro" id="IPR011059">
    <property type="entry name" value="Metal-dep_hydrolase_composite"/>
</dbReference>
<dbReference type="Gene3D" id="3.10.310.70">
    <property type="match status" value="1"/>
</dbReference>
<comment type="caution">
    <text evidence="2">The sequence shown here is derived from an EMBL/GenBank/DDBJ whole genome shotgun (WGS) entry which is preliminary data.</text>
</comment>
<proteinExistence type="predicted"/>
<dbReference type="PANTHER" id="PTHR22642:SF2">
    <property type="entry name" value="PROTEIN LONG AFTER FAR-RED 3"/>
    <property type="match status" value="1"/>
</dbReference>
<gene>
    <name evidence="2" type="ORF">C3942_02000</name>
</gene>
<name>A0A2S5TLP6_9GAMM</name>
<evidence type="ECO:0000313" key="2">
    <source>
        <dbReference type="EMBL" id="PPE75688.1"/>
    </source>
</evidence>
<dbReference type="RefSeq" id="WP_104228653.1">
    <property type="nucleotide sequence ID" value="NZ_PSNW01000001.1"/>
</dbReference>
<dbReference type="OrthoDB" id="9031471at2"/>
<dbReference type="AlphaFoldDB" id="A0A2S5TLP6"/>
<accession>A0A2S5TLP6</accession>
<sequence>MLIRRAELDGLRVDLRLREGRIAEISEGLPAEPGEPVLDAAGGVLLPGLRDHHLHLHALAAARASVDCGPPAVAGADALAEALRKADIAGAPGEWLRGVGYHESVAGDVDRSWLDLAVPERPLRLQHRSGRLWLLNSAALALVEESADDPLERREGRATGRLYDADAWLRARIGGRRPALGEVSRWFASRGVTGLCDTSHDNDMAAWTAFAEAQQRGDLLQSLRVMGNAGLDAAADRPGLQRGERKFHLHDHELPDFDVLCADIRAAHAAGRGVAFHCVSRVDLAFALAALQEAGVRQGDRIEHASVCPPELLEQVAELRLAVVTQPGFIATRGDAYLRDVEAIDQPWLYRLRGILDRGIRLAGSSDAPYGDADPWAAMDAAVQRRTAAGQPVAGREALTPEQALALFTSPLEAPGTAAPKLAVGAAADLCLLTQPWGVARNALAQVEVRACWREGRLISASRI</sequence>
<feature type="domain" description="Amidohydrolase 3" evidence="1">
    <location>
        <begin position="37"/>
        <end position="458"/>
    </location>
</feature>
<keyword evidence="3" id="KW-1185">Reference proteome</keyword>
<dbReference type="InterPro" id="IPR013108">
    <property type="entry name" value="Amidohydro_3"/>
</dbReference>